<evidence type="ECO:0000256" key="1">
    <source>
        <dbReference type="ARBA" id="ARBA00001206"/>
    </source>
</evidence>
<evidence type="ECO:0000256" key="5">
    <source>
        <dbReference type="ARBA" id="ARBA00011738"/>
    </source>
</evidence>
<evidence type="ECO:0000256" key="12">
    <source>
        <dbReference type="ARBA" id="ARBA00022958"/>
    </source>
</evidence>
<dbReference type="InterPro" id="IPR004619">
    <property type="entry name" value="Type_III_PanK"/>
</dbReference>
<feature type="binding site" evidence="16">
    <location>
        <position position="120"/>
    </location>
    <ligand>
        <name>K(+)</name>
        <dbReference type="ChEBI" id="CHEBI:29103"/>
    </ligand>
</feature>
<evidence type="ECO:0000256" key="16">
    <source>
        <dbReference type="HAMAP-Rule" id="MF_01274"/>
    </source>
</evidence>
<evidence type="ECO:0000256" key="4">
    <source>
        <dbReference type="ARBA" id="ARBA00005225"/>
    </source>
</evidence>
<feature type="binding site" evidence="16">
    <location>
        <position position="123"/>
    </location>
    <ligand>
        <name>ATP</name>
        <dbReference type="ChEBI" id="CHEBI:30616"/>
    </ligand>
</feature>
<evidence type="ECO:0000256" key="13">
    <source>
        <dbReference type="ARBA" id="ARBA00022993"/>
    </source>
</evidence>
<comment type="cofactor">
    <cofactor evidence="16">
        <name>NH4(+)</name>
        <dbReference type="ChEBI" id="CHEBI:28938"/>
    </cofactor>
    <cofactor evidence="16">
        <name>K(+)</name>
        <dbReference type="ChEBI" id="CHEBI:29103"/>
    </cofactor>
    <text evidence="16">A monovalent cation. Ammonium or potassium.</text>
</comment>
<keyword evidence="12 16" id="KW-0630">Potassium</keyword>
<proteinExistence type="inferred from homology"/>
<feature type="active site" description="Proton acceptor" evidence="16">
    <location>
        <position position="100"/>
    </location>
</feature>
<dbReference type="Proteomes" id="UP000663555">
    <property type="component" value="Chromosome"/>
</dbReference>
<evidence type="ECO:0000313" key="18">
    <source>
        <dbReference type="Proteomes" id="UP000663555"/>
    </source>
</evidence>
<dbReference type="Gene3D" id="3.30.420.40">
    <property type="match status" value="2"/>
</dbReference>
<comment type="function">
    <text evidence="16">Catalyzes the phosphorylation of pantothenate (Pan), the first step in CoA biosynthesis.</text>
</comment>
<comment type="subcellular location">
    <subcellularLocation>
        <location evidence="3 16">Cytoplasm</location>
    </subcellularLocation>
</comment>
<feature type="binding site" evidence="16">
    <location>
        <position position="91"/>
    </location>
    <ligand>
        <name>substrate</name>
    </ligand>
</feature>
<dbReference type="Pfam" id="PF03309">
    <property type="entry name" value="Pan_kinase"/>
    <property type="match status" value="1"/>
</dbReference>
<comment type="pathway">
    <text evidence="4 16">Cofactor biosynthesis; coenzyme A biosynthesis; CoA from (R)-pantothenate: step 1/5.</text>
</comment>
<gene>
    <name evidence="16" type="primary">coaX</name>
    <name evidence="17" type="ORF">LPB19_06190</name>
</gene>
<dbReference type="PANTHER" id="PTHR34265:SF1">
    <property type="entry name" value="TYPE III PANTOTHENATE KINASE"/>
    <property type="match status" value="1"/>
</dbReference>
<evidence type="ECO:0000256" key="6">
    <source>
        <dbReference type="ARBA" id="ARBA00012102"/>
    </source>
</evidence>
<feature type="binding site" evidence="16">
    <location>
        <position position="175"/>
    </location>
    <ligand>
        <name>substrate</name>
    </ligand>
</feature>
<keyword evidence="11 16" id="KW-0067">ATP-binding</keyword>
<evidence type="ECO:0000256" key="14">
    <source>
        <dbReference type="ARBA" id="ARBA00038036"/>
    </source>
</evidence>
<dbReference type="EMBL" id="CP071247">
    <property type="protein sequence ID" value="QSP95982.1"/>
    <property type="molecule type" value="Genomic_DNA"/>
</dbReference>
<evidence type="ECO:0000256" key="15">
    <source>
        <dbReference type="ARBA" id="ARBA00040883"/>
    </source>
</evidence>
<keyword evidence="9 16" id="KW-0547">Nucleotide-binding</keyword>
<evidence type="ECO:0000313" key="17">
    <source>
        <dbReference type="EMBL" id="QSP95982.1"/>
    </source>
</evidence>
<accession>A0ABX7MUB7</accession>
<evidence type="ECO:0000256" key="2">
    <source>
        <dbReference type="ARBA" id="ARBA00001958"/>
    </source>
</evidence>
<keyword evidence="10 16" id="KW-0418">Kinase</keyword>
<evidence type="ECO:0000256" key="11">
    <source>
        <dbReference type="ARBA" id="ARBA00022840"/>
    </source>
</evidence>
<keyword evidence="16" id="KW-0479">Metal-binding</keyword>
<dbReference type="CDD" id="cd24015">
    <property type="entry name" value="ASKHA_NBD_PanK-III"/>
    <property type="match status" value="1"/>
</dbReference>
<reference evidence="17 18" key="1">
    <citation type="submission" date="2021-03" db="EMBL/GenBank/DDBJ databases">
        <title>Genome sequencing of Marinobacter sp. LPB0319.</title>
        <authorList>
            <person name="Kim J."/>
        </authorList>
    </citation>
    <scope>NUCLEOTIDE SEQUENCE [LARGE SCALE GENOMIC DNA]</scope>
    <source>
        <strain evidence="17 18">LPB0319</strain>
    </source>
</reference>
<dbReference type="RefSeq" id="WP_206645216.1">
    <property type="nucleotide sequence ID" value="NZ_CP071247.1"/>
</dbReference>
<keyword evidence="7 16" id="KW-0963">Cytoplasm</keyword>
<evidence type="ECO:0000256" key="3">
    <source>
        <dbReference type="ARBA" id="ARBA00004496"/>
    </source>
</evidence>
<comment type="catalytic activity">
    <reaction evidence="1 16">
        <text>(R)-pantothenate + ATP = (R)-4'-phosphopantothenate + ADP + H(+)</text>
        <dbReference type="Rhea" id="RHEA:16373"/>
        <dbReference type="ChEBI" id="CHEBI:10986"/>
        <dbReference type="ChEBI" id="CHEBI:15378"/>
        <dbReference type="ChEBI" id="CHEBI:29032"/>
        <dbReference type="ChEBI" id="CHEBI:30616"/>
        <dbReference type="ChEBI" id="CHEBI:456216"/>
        <dbReference type="EC" id="2.7.1.33"/>
    </reaction>
</comment>
<feature type="binding site" evidence="16">
    <location>
        <begin position="98"/>
        <end position="101"/>
    </location>
    <ligand>
        <name>substrate</name>
    </ligand>
</feature>
<evidence type="ECO:0000256" key="9">
    <source>
        <dbReference type="ARBA" id="ARBA00022741"/>
    </source>
</evidence>
<dbReference type="NCBIfam" id="TIGR00671">
    <property type="entry name" value="baf"/>
    <property type="match status" value="1"/>
</dbReference>
<comment type="similarity">
    <text evidence="14 16">Belongs to the type III pantothenate kinase family.</text>
</comment>
<dbReference type="InterPro" id="IPR043129">
    <property type="entry name" value="ATPase_NBD"/>
</dbReference>
<keyword evidence="18" id="KW-1185">Reference proteome</keyword>
<dbReference type="PANTHER" id="PTHR34265">
    <property type="entry name" value="TYPE III PANTOTHENATE KINASE"/>
    <property type="match status" value="1"/>
</dbReference>
<keyword evidence="8 16" id="KW-0808">Transferase</keyword>
<dbReference type="EC" id="2.7.1.33" evidence="6 16"/>
<evidence type="ECO:0000256" key="8">
    <source>
        <dbReference type="ARBA" id="ARBA00022679"/>
    </source>
</evidence>
<evidence type="ECO:0000256" key="10">
    <source>
        <dbReference type="ARBA" id="ARBA00022777"/>
    </source>
</evidence>
<dbReference type="SUPFAM" id="SSF53067">
    <property type="entry name" value="Actin-like ATPase domain"/>
    <property type="match status" value="2"/>
</dbReference>
<protein>
    <recommendedName>
        <fullName evidence="15 16">Type III pantothenate kinase</fullName>
        <ecNumber evidence="6 16">2.7.1.33</ecNumber>
    </recommendedName>
    <alternativeName>
        <fullName evidence="16">PanK-III</fullName>
    </alternativeName>
    <alternativeName>
        <fullName evidence="16">Pantothenic acid kinase</fullName>
    </alternativeName>
</protein>
<dbReference type="HAMAP" id="MF_01274">
    <property type="entry name" value="Pantothen_kinase_3"/>
    <property type="match status" value="1"/>
</dbReference>
<organism evidence="17 18">
    <name type="scientific">Marinobacter salinisoli</name>
    <dbReference type="NCBI Taxonomy" id="2769486"/>
    <lineage>
        <taxon>Bacteria</taxon>
        <taxon>Pseudomonadati</taxon>
        <taxon>Pseudomonadota</taxon>
        <taxon>Gammaproteobacteria</taxon>
        <taxon>Pseudomonadales</taxon>
        <taxon>Marinobacteraceae</taxon>
        <taxon>Marinobacter</taxon>
    </lineage>
</organism>
<comment type="cofactor">
    <cofactor evidence="2">
        <name>K(+)</name>
        <dbReference type="ChEBI" id="CHEBI:29103"/>
    </cofactor>
</comment>
<evidence type="ECO:0000256" key="7">
    <source>
        <dbReference type="ARBA" id="ARBA00022490"/>
    </source>
</evidence>
<dbReference type="GO" id="GO:0016301">
    <property type="term" value="F:kinase activity"/>
    <property type="evidence" value="ECO:0007669"/>
    <property type="project" value="UniProtKB-KW"/>
</dbReference>
<sequence length="244" mass="26021">MRLLVDAGNTRIKWRLDSDGRVVDQGAALLVDRNPLAALAGRADAVERVAVSVVAAEEQRERLSQLLSDLTGAPVRYHWAEAARGGLVNAYSSPSKMGADRWHAMYGAWASRRQGCAVVDAGSAVTVDYVDDAGRHLGGFILPGLQMMFRSLKTDAARIGFDPDQVLEVAPGRSTTECVNHGLAWLSAGMVSRIQQDMASFGLRETLVTGGDADRLVRLGLNGIIKPGLVLDGLAKIDGEELAG</sequence>
<feature type="binding site" evidence="16">
    <location>
        <begin position="6"/>
        <end position="13"/>
    </location>
    <ligand>
        <name>ATP</name>
        <dbReference type="ChEBI" id="CHEBI:30616"/>
    </ligand>
</feature>
<comment type="subunit">
    <text evidence="5 16">Homodimer.</text>
</comment>
<keyword evidence="13 16" id="KW-0173">Coenzyme A biosynthesis</keyword>
<name>A0ABX7MUB7_9GAMM</name>